<dbReference type="Proteomes" id="UP000035009">
    <property type="component" value="Unassembled WGS sequence"/>
</dbReference>
<feature type="compositionally biased region" description="Pro residues" evidence="1">
    <location>
        <begin position="54"/>
        <end position="66"/>
    </location>
</feature>
<dbReference type="eggNOG" id="ENOG5033A46">
    <property type="taxonomic scope" value="Bacteria"/>
</dbReference>
<accession>M3UWF5</accession>
<feature type="transmembrane region" description="Helical" evidence="2">
    <location>
        <begin position="184"/>
        <end position="209"/>
    </location>
</feature>
<keyword evidence="2" id="KW-1133">Transmembrane helix</keyword>
<evidence type="ECO:0008006" key="5">
    <source>
        <dbReference type="Google" id="ProtNLM"/>
    </source>
</evidence>
<comment type="caution">
    <text evidence="3">The sequence shown here is derived from an EMBL/GenBank/DDBJ whole genome shotgun (WGS) entry which is preliminary data.</text>
</comment>
<name>M3UWF5_GORML</name>
<feature type="compositionally biased region" description="Low complexity" evidence="1">
    <location>
        <begin position="67"/>
        <end position="89"/>
    </location>
</feature>
<protein>
    <recommendedName>
        <fullName evidence="5">Interferon-induced transmembrane protein</fullName>
    </recommendedName>
</protein>
<proteinExistence type="predicted"/>
<dbReference type="EMBL" id="BAOP01000013">
    <property type="protein sequence ID" value="GAC79972.1"/>
    <property type="molecule type" value="Genomic_DNA"/>
</dbReference>
<organism evidence="3 4">
    <name type="scientific">Gordonia malaquae NBRC 108250</name>
    <dbReference type="NCBI Taxonomy" id="1223542"/>
    <lineage>
        <taxon>Bacteria</taxon>
        <taxon>Bacillati</taxon>
        <taxon>Actinomycetota</taxon>
        <taxon>Actinomycetes</taxon>
        <taxon>Mycobacteriales</taxon>
        <taxon>Gordoniaceae</taxon>
        <taxon>Gordonia</taxon>
    </lineage>
</organism>
<feature type="region of interest" description="Disordered" evidence="1">
    <location>
        <begin position="1"/>
        <end position="89"/>
    </location>
</feature>
<keyword evidence="4" id="KW-1185">Reference proteome</keyword>
<evidence type="ECO:0000256" key="2">
    <source>
        <dbReference type="SAM" id="Phobius"/>
    </source>
</evidence>
<feature type="transmembrane region" description="Helical" evidence="2">
    <location>
        <begin position="122"/>
        <end position="151"/>
    </location>
</feature>
<feature type="compositionally biased region" description="Basic and acidic residues" evidence="1">
    <location>
        <begin position="7"/>
        <end position="17"/>
    </location>
</feature>
<evidence type="ECO:0000256" key="1">
    <source>
        <dbReference type="SAM" id="MobiDB-lite"/>
    </source>
</evidence>
<evidence type="ECO:0000313" key="4">
    <source>
        <dbReference type="Proteomes" id="UP000035009"/>
    </source>
</evidence>
<dbReference type="RefSeq" id="WP_008378657.1">
    <property type="nucleotide sequence ID" value="NZ_BAOP01000013.1"/>
</dbReference>
<evidence type="ECO:0000313" key="3">
    <source>
        <dbReference type="EMBL" id="GAC79972.1"/>
    </source>
</evidence>
<sequence length="212" mass="22878">MTEPNDPLDKDAEKQPDDGWAAYDETQVGKLSLEKNESADPEAYAQTMFNEVPPVAPPYTPAPDPFAQPESAAPPQYGQPQPQYGVPQPQFAQPQYVQPQFVQQYQPMGFGQPMPRTAQTSAILATVFGGLLVVGCYTTLIGLAPLIFGIIGMTKSSSVTSLWGMGQYDAARHAALESEKYARWAWISMAIGFAVVVLIIVLVIAIAAANSN</sequence>
<keyword evidence="2" id="KW-0472">Membrane</keyword>
<keyword evidence="2" id="KW-0812">Transmembrane</keyword>
<dbReference type="STRING" id="410332.SAMN04488550_0889"/>
<reference evidence="3 4" key="1">
    <citation type="submission" date="2013-02" db="EMBL/GenBank/DDBJ databases">
        <title>Whole genome shotgun sequence of Gordonia malaquae NBRC 108250.</title>
        <authorList>
            <person name="Yoshida I."/>
            <person name="Hosoyama A."/>
            <person name="Tsuchikane K."/>
            <person name="Ando Y."/>
            <person name="Baba S."/>
            <person name="Ohji S."/>
            <person name="Hamada M."/>
            <person name="Tamura T."/>
            <person name="Yamazoe A."/>
            <person name="Yamazaki S."/>
            <person name="Fujita N."/>
        </authorList>
    </citation>
    <scope>NUCLEOTIDE SEQUENCE [LARGE SCALE GENOMIC DNA]</scope>
    <source>
        <strain evidence="3 4">NBRC 108250</strain>
    </source>
</reference>
<gene>
    <name evidence="3" type="ORF">GM1_013_01090</name>
</gene>
<dbReference type="AlphaFoldDB" id="M3UWF5"/>